<dbReference type="EMBL" id="CP002629">
    <property type="protein sequence ID" value="AEB09841.1"/>
    <property type="molecule type" value="Genomic_DNA"/>
</dbReference>
<keyword evidence="5 6" id="KW-0804">Transcription</keyword>
<feature type="domain" description="TACO1/YebC-like N-terminal" evidence="8">
    <location>
        <begin position="5"/>
        <end position="76"/>
    </location>
</feature>
<evidence type="ECO:0000313" key="9">
    <source>
        <dbReference type="EMBL" id="AEB09841.1"/>
    </source>
</evidence>
<dbReference type="GO" id="GO:0005829">
    <property type="term" value="C:cytosol"/>
    <property type="evidence" value="ECO:0007669"/>
    <property type="project" value="TreeGrafter"/>
</dbReference>
<dbReference type="eggNOG" id="COG0217">
    <property type="taxonomic scope" value="Bacteria"/>
</dbReference>
<dbReference type="Pfam" id="PF01709">
    <property type="entry name" value="Transcrip_reg"/>
    <property type="match status" value="1"/>
</dbReference>
<feature type="domain" description="TACO1/YebC-like second and third" evidence="7">
    <location>
        <begin position="83"/>
        <end position="239"/>
    </location>
</feature>
<keyword evidence="4 6" id="KW-0238">DNA-binding</keyword>
<dbReference type="Proteomes" id="UP000000483">
    <property type="component" value="Chromosome"/>
</dbReference>
<evidence type="ECO:0000256" key="5">
    <source>
        <dbReference type="ARBA" id="ARBA00023163"/>
    </source>
</evidence>
<accession>F2NI72</accession>
<dbReference type="NCBIfam" id="NF009044">
    <property type="entry name" value="PRK12378.1"/>
    <property type="match status" value="1"/>
</dbReference>
<dbReference type="InterPro" id="IPR002876">
    <property type="entry name" value="Transcrip_reg_TACO1-like"/>
</dbReference>
<dbReference type="SUPFAM" id="SSF75625">
    <property type="entry name" value="YebC-like"/>
    <property type="match status" value="1"/>
</dbReference>
<organism evidence="9 10">
    <name type="scientific">Desulfobacca acetoxidans (strain ATCC 700848 / DSM 11109 / ASRB2)</name>
    <dbReference type="NCBI Taxonomy" id="880072"/>
    <lineage>
        <taxon>Bacteria</taxon>
        <taxon>Pseudomonadati</taxon>
        <taxon>Thermodesulfobacteriota</taxon>
        <taxon>Desulfobaccia</taxon>
        <taxon>Desulfobaccales</taxon>
        <taxon>Desulfobaccaceae</taxon>
        <taxon>Desulfobacca</taxon>
    </lineage>
</organism>
<dbReference type="GO" id="GO:0006355">
    <property type="term" value="P:regulation of DNA-templated transcription"/>
    <property type="evidence" value="ECO:0007669"/>
    <property type="project" value="UniProtKB-UniRule"/>
</dbReference>
<sequence>MSGHSKWSTIKRKKGAADAKRGKIFSKLNKEIMVAARIGGSDPSGNTRLRAAIAAAKAENMPKENIDRAIKKGAGELEGANAFEEVFYEGYGPSGVALLVESLTDNKNRTVSEVRHLFSKYGGSMGEAGCVAWMFDKKGVIAFSRDAVSEDELLEAALEAGAEDLQVGESEYEVITDLASFEKVKNALEEQGFKWEVAEIQMHPKTTIRLEEEKSAQQLLKLMEMLEDLDDVQHVFANFDIPDSLLEALG</sequence>
<evidence type="ECO:0000256" key="2">
    <source>
        <dbReference type="ARBA" id="ARBA00022490"/>
    </source>
</evidence>
<dbReference type="FunFam" id="1.10.10.200:FF:000002">
    <property type="entry name" value="Probable transcriptional regulatory protein CLM62_37755"/>
    <property type="match status" value="1"/>
</dbReference>
<dbReference type="AlphaFoldDB" id="F2NI72"/>
<dbReference type="HOGENOM" id="CLU_062974_2_2_7"/>
<protein>
    <recommendedName>
        <fullName evidence="6">Probable transcriptional regulatory protein Desac_2010</fullName>
    </recommendedName>
</protein>
<evidence type="ECO:0000313" key="10">
    <source>
        <dbReference type="Proteomes" id="UP000000483"/>
    </source>
</evidence>
<dbReference type="InterPro" id="IPR048300">
    <property type="entry name" value="TACO1_YebC-like_2nd/3rd_dom"/>
</dbReference>
<comment type="similarity">
    <text evidence="1 6">Belongs to the TACO1 family.</text>
</comment>
<evidence type="ECO:0000259" key="8">
    <source>
        <dbReference type="Pfam" id="PF20772"/>
    </source>
</evidence>
<evidence type="ECO:0000256" key="1">
    <source>
        <dbReference type="ARBA" id="ARBA00008724"/>
    </source>
</evidence>
<reference evidence="10" key="2">
    <citation type="submission" date="2011-03" db="EMBL/GenBank/DDBJ databases">
        <title>The complete genome of Desulfobacca acetoxidans DSM 11109.</title>
        <authorList>
            <consortium name="US DOE Joint Genome Institute (JGI-PGF)"/>
            <person name="Lucas S."/>
            <person name="Copeland A."/>
            <person name="Lapidus A."/>
            <person name="Bruce D."/>
            <person name="Goodwin L."/>
            <person name="Pitluck S."/>
            <person name="Peters L."/>
            <person name="Kyrpides N."/>
            <person name="Mavromatis K."/>
            <person name="Ivanova N."/>
            <person name="Ovchinnikova G."/>
            <person name="Teshima H."/>
            <person name="Detter J.C."/>
            <person name="Han C."/>
            <person name="Land M."/>
            <person name="Hauser L."/>
            <person name="Markowitz V."/>
            <person name="Cheng J.-F."/>
            <person name="Hugenholtz P."/>
            <person name="Woyke T."/>
            <person name="Wu D."/>
            <person name="Spring S."/>
            <person name="Schueler E."/>
            <person name="Brambilla E."/>
            <person name="Klenk H.-P."/>
            <person name="Eisen J.A."/>
        </authorList>
    </citation>
    <scope>NUCLEOTIDE SEQUENCE [LARGE SCALE GENOMIC DNA]</scope>
    <source>
        <strain evidence="10">ATCC 700848 / DSM 11109 / ASRB2</strain>
    </source>
</reference>
<dbReference type="OrthoDB" id="9781053at2"/>
<gene>
    <name evidence="9" type="ordered locus">Desac_2010</name>
</gene>
<reference evidence="9 10" key="1">
    <citation type="journal article" date="2011" name="Stand. Genomic Sci.">
        <title>Complete genome sequence of the acetate-degrading sulfate reducer Desulfobacca acetoxidans type strain (ASRB2).</title>
        <authorList>
            <person name="Goker M."/>
            <person name="Teshima H."/>
            <person name="Lapidus A."/>
            <person name="Nolan M."/>
            <person name="Lucas S."/>
            <person name="Hammon N."/>
            <person name="Deshpande S."/>
            <person name="Cheng J.F."/>
            <person name="Tapia R."/>
            <person name="Han C."/>
            <person name="Goodwin L."/>
            <person name="Pitluck S."/>
            <person name="Huntemann M."/>
            <person name="Liolios K."/>
            <person name="Ivanova N."/>
            <person name="Pagani I."/>
            <person name="Mavromatis K."/>
            <person name="Ovchinikova G."/>
            <person name="Pati A."/>
            <person name="Chen A."/>
            <person name="Palaniappan K."/>
            <person name="Land M."/>
            <person name="Hauser L."/>
            <person name="Brambilla E.M."/>
            <person name="Rohde M."/>
            <person name="Spring S."/>
            <person name="Detter J.C."/>
            <person name="Woyke T."/>
            <person name="Bristow J."/>
            <person name="Eisen J.A."/>
            <person name="Markowitz V."/>
            <person name="Hugenholtz P."/>
            <person name="Kyrpides N.C."/>
            <person name="Klenk H.P."/>
        </authorList>
    </citation>
    <scope>NUCLEOTIDE SEQUENCE [LARGE SCALE GENOMIC DNA]</scope>
    <source>
        <strain evidence="10">ATCC 700848 / DSM 11109 / ASRB2</strain>
    </source>
</reference>
<evidence type="ECO:0000256" key="6">
    <source>
        <dbReference type="HAMAP-Rule" id="MF_00693"/>
    </source>
</evidence>
<dbReference type="FunFam" id="3.30.70.980:FF:000002">
    <property type="entry name" value="Probable transcriptional regulatory protein YebC"/>
    <property type="match status" value="1"/>
</dbReference>
<dbReference type="NCBIfam" id="NF001030">
    <property type="entry name" value="PRK00110.1"/>
    <property type="match status" value="1"/>
</dbReference>
<dbReference type="InterPro" id="IPR049083">
    <property type="entry name" value="TACO1_YebC_N"/>
</dbReference>
<dbReference type="RefSeq" id="WP_013706950.1">
    <property type="nucleotide sequence ID" value="NC_015388.1"/>
</dbReference>
<dbReference type="Pfam" id="PF20772">
    <property type="entry name" value="TACO1_YebC_N"/>
    <property type="match status" value="1"/>
</dbReference>
<dbReference type="NCBIfam" id="TIGR01033">
    <property type="entry name" value="YebC/PmpR family DNA-binding transcriptional regulator"/>
    <property type="match status" value="1"/>
</dbReference>
<dbReference type="InterPro" id="IPR029072">
    <property type="entry name" value="YebC-like"/>
</dbReference>
<dbReference type="GO" id="GO:0003677">
    <property type="term" value="F:DNA binding"/>
    <property type="evidence" value="ECO:0007669"/>
    <property type="project" value="UniProtKB-UniRule"/>
</dbReference>
<keyword evidence="3 6" id="KW-0805">Transcription regulation</keyword>
<name>F2NI72_DESAR</name>
<comment type="subcellular location">
    <subcellularLocation>
        <location evidence="6">Cytoplasm</location>
    </subcellularLocation>
</comment>
<proteinExistence type="inferred from homology"/>
<dbReference type="Gene3D" id="3.30.70.980">
    <property type="match status" value="2"/>
</dbReference>
<dbReference type="PANTHER" id="PTHR12532">
    <property type="entry name" value="TRANSLATIONAL ACTIVATOR OF CYTOCHROME C OXIDASE 1"/>
    <property type="match status" value="1"/>
</dbReference>
<dbReference type="STRING" id="880072.Desac_2010"/>
<evidence type="ECO:0000256" key="4">
    <source>
        <dbReference type="ARBA" id="ARBA00023125"/>
    </source>
</evidence>
<keyword evidence="2 6" id="KW-0963">Cytoplasm</keyword>
<evidence type="ECO:0000256" key="3">
    <source>
        <dbReference type="ARBA" id="ARBA00023015"/>
    </source>
</evidence>
<evidence type="ECO:0000259" key="7">
    <source>
        <dbReference type="Pfam" id="PF01709"/>
    </source>
</evidence>
<dbReference type="HAMAP" id="MF_00693">
    <property type="entry name" value="Transcrip_reg_TACO1"/>
    <property type="match status" value="1"/>
</dbReference>
<dbReference type="InterPro" id="IPR026564">
    <property type="entry name" value="Transcrip_reg_TACO1-like_dom3"/>
</dbReference>
<dbReference type="Gene3D" id="1.10.10.200">
    <property type="match status" value="1"/>
</dbReference>
<dbReference type="KEGG" id="dao:Desac_2010"/>
<dbReference type="PANTHER" id="PTHR12532:SF6">
    <property type="entry name" value="TRANSCRIPTIONAL REGULATORY PROTEIN YEBC-RELATED"/>
    <property type="match status" value="1"/>
</dbReference>
<keyword evidence="10" id="KW-1185">Reference proteome</keyword>
<dbReference type="InterPro" id="IPR017856">
    <property type="entry name" value="Integrase-like_N"/>
</dbReference>